<keyword evidence="4" id="KW-0479">Metal-binding</keyword>
<evidence type="ECO:0000256" key="3">
    <source>
        <dbReference type="PIRSR" id="PIRSR000915-2"/>
    </source>
</evidence>
<proteinExistence type="predicted"/>
<protein>
    <submittedName>
        <fullName evidence="5">4-nitrophenylphosphatase</fullName>
    </submittedName>
</protein>
<dbReference type="GO" id="GO:0016791">
    <property type="term" value="F:phosphatase activity"/>
    <property type="evidence" value="ECO:0007669"/>
    <property type="project" value="InterPro"/>
</dbReference>
<dbReference type="PANTHER" id="PTHR19288">
    <property type="entry name" value="4-NITROPHENYLPHOSPHATASE-RELATED"/>
    <property type="match status" value="1"/>
</dbReference>
<comment type="cofactor">
    <cofactor evidence="4">
        <name>Mg(2+)</name>
        <dbReference type="ChEBI" id="CHEBI:18420"/>
    </cofactor>
    <text evidence="4">Divalent metal ions. Mg(2+) is the most effective.</text>
</comment>
<evidence type="ECO:0000256" key="1">
    <source>
        <dbReference type="ARBA" id="ARBA00022801"/>
    </source>
</evidence>
<reference evidence="6" key="1">
    <citation type="journal article" date="2011" name="Genome Res.">
        <title>Phylogeny-wide analysis of social amoeba genomes highlights ancient origins for complex intercellular communication.</title>
        <authorList>
            <person name="Heidel A.J."/>
            <person name="Lawal H.M."/>
            <person name="Felder M."/>
            <person name="Schilde C."/>
            <person name="Helps N.R."/>
            <person name="Tunggal B."/>
            <person name="Rivero F."/>
            <person name="John U."/>
            <person name="Schleicher M."/>
            <person name="Eichinger L."/>
            <person name="Platzer M."/>
            <person name="Noegel A.A."/>
            <person name="Schaap P."/>
            <person name="Gloeckner G."/>
        </authorList>
    </citation>
    <scope>NUCLEOTIDE SEQUENCE [LARGE SCALE GENOMIC DNA]</scope>
    <source>
        <strain evidence="6">SH3</strain>
    </source>
</reference>
<dbReference type="RefSeq" id="XP_004354201.1">
    <property type="nucleotide sequence ID" value="XM_004354149.1"/>
</dbReference>
<dbReference type="Pfam" id="PF13242">
    <property type="entry name" value="Hydrolase_like"/>
    <property type="match status" value="1"/>
</dbReference>
<dbReference type="AlphaFoldDB" id="F4Q9U0"/>
<feature type="binding site" evidence="3">
    <location>
        <position position="233"/>
    </location>
    <ligand>
        <name>substrate</name>
    </ligand>
</feature>
<dbReference type="NCBIfam" id="TIGR01460">
    <property type="entry name" value="HAD-SF-IIA"/>
    <property type="match status" value="1"/>
</dbReference>
<dbReference type="NCBIfam" id="TIGR01452">
    <property type="entry name" value="PGP_euk"/>
    <property type="match status" value="1"/>
</dbReference>
<dbReference type="InterPro" id="IPR023214">
    <property type="entry name" value="HAD_sf"/>
</dbReference>
<name>F4Q9U0_CACFS</name>
<feature type="binding site" evidence="4">
    <location>
        <position position="258"/>
    </location>
    <ligand>
        <name>Mg(2+)</name>
        <dbReference type="ChEBI" id="CHEBI:18420"/>
    </ligand>
</feature>
<dbReference type="FunFam" id="3.40.50.1000:FF:000280">
    <property type="entry name" value="HAD-superfamily hydrolase, subfamily IIA containing protein"/>
    <property type="match status" value="1"/>
</dbReference>
<dbReference type="PANTHER" id="PTHR19288:SF46">
    <property type="entry name" value="HALOACID DEHALOGENASE-LIKE HYDROLASE DOMAIN-CONTAINING PROTEIN 2"/>
    <property type="match status" value="1"/>
</dbReference>
<keyword evidence="6" id="KW-1185">Reference proteome</keyword>
<feature type="active site" description="Proton donor" evidence="2">
    <location>
        <position position="43"/>
    </location>
</feature>
<dbReference type="InterPro" id="IPR006357">
    <property type="entry name" value="HAD-SF_hydro_IIA"/>
</dbReference>
<dbReference type="PIRSF" id="PIRSF000915">
    <property type="entry name" value="PGP-type_phosphatase"/>
    <property type="match status" value="1"/>
</dbReference>
<dbReference type="OrthoDB" id="413953at2759"/>
<dbReference type="EMBL" id="GL883026">
    <property type="protein sequence ID" value="EGG15459.1"/>
    <property type="molecule type" value="Genomic_DNA"/>
</dbReference>
<evidence type="ECO:0000313" key="5">
    <source>
        <dbReference type="EMBL" id="EGG15459.1"/>
    </source>
</evidence>
<dbReference type="Proteomes" id="UP000007797">
    <property type="component" value="Unassembled WGS sequence"/>
</dbReference>
<keyword evidence="4" id="KW-0460">Magnesium</keyword>
<dbReference type="InterPro" id="IPR006349">
    <property type="entry name" value="PGP_euk"/>
</dbReference>
<dbReference type="KEGG" id="dfa:DFA_10298"/>
<gene>
    <name evidence="5" type="ORF">DFA_10298</name>
</gene>
<dbReference type="GO" id="GO:0046872">
    <property type="term" value="F:metal ion binding"/>
    <property type="evidence" value="ECO:0007669"/>
    <property type="project" value="UniProtKB-KW"/>
</dbReference>
<dbReference type="Pfam" id="PF13344">
    <property type="entry name" value="Hydrolase_6"/>
    <property type="match status" value="1"/>
</dbReference>
<dbReference type="GO" id="GO:0005737">
    <property type="term" value="C:cytoplasm"/>
    <property type="evidence" value="ECO:0007669"/>
    <property type="project" value="TreeGrafter"/>
</dbReference>
<dbReference type="InterPro" id="IPR036412">
    <property type="entry name" value="HAD-like_sf"/>
</dbReference>
<feature type="binding site" evidence="4">
    <location>
        <position position="43"/>
    </location>
    <ligand>
        <name>Mg(2+)</name>
        <dbReference type="ChEBI" id="CHEBI:18420"/>
    </ligand>
</feature>
<evidence type="ECO:0000256" key="4">
    <source>
        <dbReference type="PIRSR" id="PIRSR000915-3"/>
    </source>
</evidence>
<sequence length="305" mass="33632">MKDHCRGKMIMTTNTTPSIDLNQHDDQRHAFLDSIDTLIFDCDGVLWLDHHVIPGACEALAKFRSMGKKIKFVTNNSTMTRHQFLVKIQSFGIECSIDEIYGSAYGTALYLKSIQFNKKIFMIGEAGLENELRDAGYSPIKFNTDHTVSGISNAQNIEIERDIGAVIVGMDTSLTYSKCVYAHKAITQIPGCMFIATNTDHSYPVRDGTLPGAGSIVTMIQSSTSKAPIIVGKPETLLMDVIIKNEGLDRSRTLMVGDRLNTDILFGINSGTKTLLVLTGISNKQSIIEENIIPHFILNTIADLI</sequence>
<keyword evidence="1" id="KW-0378">Hydrolase</keyword>
<dbReference type="GeneID" id="14867558"/>
<feature type="active site" description="Nucleophile" evidence="2">
    <location>
        <position position="41"/>
    </location>
</feature>
<dbReference type="STRING" id="1054147.F4Q9U0"/>
<accession>F4Q9U0</accession>
<dbReference type="Gene3D" id="3.40.50.1000">
    <property type="entry name" value="HAD superfamily/HAD-like"/>
    <property type="match status" value="2"/>
</dbReference>
<evidence type="ECO:0000313" key="6">
    <source>
        <dbReference type="Proteomes" id="UP000007797"/>
    </source>
</evidence>
<dbReference type="SUPFAM" id="SSF56784">
    <property type="entry name" value="HAD-like"/>
    <property type="match status" value="1"/>
</dbReference>
<organism evidence="5 6">
    <name type="scientific">Cavenderia fasciculata</name>
    <name type="common">Slime mold</name>
    <name type="synonym">Dictyostelium fasciculatum</name>
    <dbReference type="NCBI Taxonomy" id="261658"/>
    <lineage>
        <taxon>Eukaryota</taxon>
        <taxon>Amoebozoa</taxon>
        <taxon>Evosea</taxon>
        <taxon>Eumycetozoa</taxon>
        <taxon>Dictyostelia</taxon>
        <taxon>Acytosteliales</taxon>
        <taxon>Cavenderiaceae</taxon>
        <taxon>Cavenderia</taxon>
    </lineage>
</organism>
<dbReference type="OMA" id="PPMHRET"/>
<evidence type="ECO:0000256" key="2">
    <source>
        <dbReference type="PIRSR" id="PIRSR000915-1"/>
    </source>
</evidence>
<feature type="binding site" evidence="4">
    <location>
        <position position="41"/>
    </location>
    <ligand>
        <name>Mg(2+)</name>
        <dbReference type="ChEBI" id="CHEBI:18420"/>
    </ligand>
</feature>